<keyword evidence="4" id="KW-0808">Transferase</keyword>
<dbReference type="InterPro" id="IPR045269">
    <property type="entry name" value="Atg1-like"/>
</dbReference>
<evidence type="ECO:0000313" key="17">
    <source>
        <dbReference type="Proteomes" id="UP000325902"/>
    </source>
</evidence>
<evidence type="ECO:0000256" key="3">
    <source>
        <dbReference type="ARBA" id="ARBA00022527"/>
    </source>
</evidence>
<evidence type="ECO:0000256" key="8">
    <source>
        <dbReference type="ARBA" id="ARBA00023006"/>
    </source>
</evidence>
<dbReference type="GO" id="GO:0004674">
    <property type="term" value="F:protein serine/threonine kinase activity"/>
    <property type="evidence" value="ECO:0007669"/>
    <property type="project" value="UniProtKB-KW"/>
</dbReference>
<evidence type="ECO:0000256" key="13">
    <source>
        <dbReference type="SAM" id="MobiDB-lite"/>
    </source>
</evidence>
<dbReference type="SUPFAM" id="SSF56112">
    <property type="entry name" value="Protein kinase-like (PK-like)"/>
    <property type="match status" value="1"/>
</dbReference>
<dbReference type="GO" id="GO:0010506">
    <property type="term" value="P:regulation of autophagy"/>
    <property type="evidence" value="ECO:0007669"/>
    <property type="project" value="InterPro"/>
</dbReference>
<dbReference type="EMBL" id="VCHE01000030">
    <property type="protein sequence ID" value="KAB2575773.1"/>
    <property type="molecule type" value="Genomic_DNA"/>
</dbReference>
<evidence type="ECO:0000256" key="10">
    <source>
        <dbReference type="ARBA" id="ARBA00047899"/>
    </source>
</evidence>
<dbReference type="SMART" id="SM00220">
    <property type="entry name" value="S_TKc"/>
    <property type="match status" value="1"/>
</dbReference>
<dbReference type="Gene3D" id="1.10.510.10">
    <property type="entry name" value="Transferase(Phosphotransferase) domain 1"/>
    <property type="match status" value="1"/>
</dbReference>
<gene>
    <name evidence="16" type="primary">rga5_2</name>
    <name evidence="16" type="ORF">DBV05_g5662</name>
</gene>
<evidence type="ECO:0000313" key="16">
    <source>
        <dbReference type="EMBL" id="KAB2575773.1"/>
    </source>
</evidence>
<dbReference type="SUPFAM" id="SSF48350">
    <property type="entry name" value="GTPase activation domain, GAP"/>
    <property type="match status" value="1"/>
</dbReference>
<evidence type="ECO:0000256" key="1">
    <source>
        <dbReference type="ARBA" id="ARBA00004623"/>
    </source>
</evidence>
<dbReference type="Pfam" id="PF00069">
    <property type="entry name" value="Pkinase"/>
    <property type="match status" value="1"/>
</dbReference>
<dbReference type="InterPro" id="IPR011009">
    <property type="entry name" value="Kinase-like_dom_sf"/>
</dbReference>
<dbReference type="GO" id="GO:0000045">
    <property type="term" value="P:autophagosome assembly"/>
    <property type="evidence" value="ECO:0007669"/>
    <property type="project" value="TreeGrafter"/>
</dbReference>
<reference evidence="16 17" key="1">
    <citation type="journal article" date="2019" name="Sci. Rep.">
        <title>A multi-omics analysis of the grapevine pathogen Lasiodiplodia theobromae reveals that temperature affects the expression of virulence- and pathogenicity-related genes.</title>
        <authorList>
            <person name="Felix C."/>
            <person name="Meneses R."/>
            <person name="Goncalves M.F.M."/>
            <person name="Tilleman L."/>
            <person name="Duarte A.S."/>
            <person name="Jorrin-Novo J.V."/>
            <person name="Van de Peer Y."/>
            <person name="Deforce D."/>
            <person name="Van Nieuwerburgh F."/>
            <person name="Esteves A.C."/>
            <person name="Alves A."/>
        </authorList>
    </citation>
    <scope>NUCLEOTIDE SEQUENCE [LARGE SCALE GENOMIC DNA]</scope>
    <source>
        <strain evidence="16 17">LA-SOL3</strain>
    </source>
</reference>
<keyword evidence="8" id="KW-0072">Autophagy</keyword>
<dbReference type="GO" id="GO:0005776">
    <property type="term" value="C:autophagosome"/>
    <property type="evidence" value="ECO:0007669"/>
    <property type="project" value="TreeGrafter"/>
</dbReference>
<dbReference type="GO" id="GO:0007165">
    <property type="term" value="P:signal transduction"/>
    <property type="evidence" value="ECO:0007669"/>
    <property type="project" value="InterPro"/>
</dbReference>
<evidence type="ECO:0000259" key="14">
    <source>
        <dbReference type="PROSITE" id="PS50011"/>
    </source>
</evidence>
<dbReference type="PANTHER" id="PTHR24348">
    <property type="entry name" value="SERINE/THREONINE-PROTEIN KINASE UNC-51-RELATED"/>
    <property type="match status" value="1"/>
</dbReference>
<dbReference type="InterPro" id="IPR008936">
    <property type="entry name" value="Rho_GTPase_activation_prot"/>
</dbReference>
<dbReference type="CDD" id="cd00180">
    <property type="entry name" value="PKc"/>
    <property type="match status" value="1"/>
</dbReference>
<evidence type="ECO:0000256" key="5">
    <source>
        <dbReference type="ARBA" id="ARBA00022741"/>
    </source>
</evidence>
<feature type="domain" description="Rho-GAP" evidence="15">
    <location>
        <begin position="522"/>
        <end position="736"/>
    </location>
</feature>
<dbReference type="PROSITE" id="PS50238">
    <property type="entry name" value="RHOGAP"/>
    <property type="match status" value="1"/>
</dbReference>
<dbReference type="GO" id="GO:0005524">
    <property type="term" value="F:ATP binding"/>
    <property type="evidence" value="ECO:0007669"/>
    <property type="project" value="UniProtKB-UniRule"/>
</dbReference>
<comment type="catalytic activity">
    <reaction evidence="10">
        <text>L-threonyl-[protein] + ATP = O-phospho-L-threonyl-[protein] + ADP + H(+)</text>
        <dbReference type="Rhea" id="RHEA:46608"/>
        <dbReference type="Rhea" id="RHEA-COMP:11060"/>
        <dbReference type="Rhea" id="RHEA-COMP:11605"/>
        <dbReference type="ChEBI" id="CHEBI:15378"/>
        <dbReference type="ChEBI" id="CHEBI:30013"/>
        <dbReference type="ChEBI" id="CHEBI:30616"/>
        <dbReference type="ChEBI" id="CHEBI:61977"/>
        <dbReference type="ChEBI" id="CHEBI:456216"/>
        <dbReference type="EC" id="2.7.11.1"/>
    </reaction>
</comment>
<dbReference type="Proteomes" id="UP000325902">
    <property type="component" value="Unassembled WGS sequence"/>
</dbReference>
<keyword evidence="5 12" id="KW-0547">Nucleotide-binding</keyword>
<evidence type="ECO:0000256" key="11">
    <source>
        <dbReference type="ARBA" id="ARBA00048679"/>
    </source>
</evidence>
<dbReference type="InterPro" id="IPR000198">
    <property type="entry name" value="RhoGAP_dom"/>
</dbReference>
<keyword evidence="6" id="KW-0418">Kinase</keyword>
<evidence type="ECO:0000256" key="7">
    <source>
        <dbReference type="ARBA" id="ARBA00022840"/>
    </source>
</evidence>
<dbReference type="InterPro" id="IPR008271">
    <property type="entry name" value="Ser/Thr_kinase_AS"/>
</dbReference>
<dbReference type="PROSITE" id="PS00107">
    <property type="entry name" value="PROTEIN_KINASE_ATP"/>
    <property type="match status" value="1"/>
</dbReference>
<dbReference type="AlphaFoldDB" id="A0A5N5DD42"/>
<dbReference type="SMART" id="SM00324">
    <property type="entry name" value="RhoGAP"/>
    <property type="match status" value="1"/>
</dbReference>
<evidence type="ECO:0000256" key="12">
    <source>
        <dbReference type="PROSITE-ProRule" id="PRU10141"/>
    </source>
</evidence>
<name>A0A5N5DD42_9PEZI</name>
<dbReference type="EC" id="2.7.11.1" evidence="2"/>
<organism evidence="16 17">
    <name type="scientific">Lasiodiplodia theobromae</name>
    <dbReference type="NCBI Taxonomy" id="45133"/>
    <lineage>
        <taxon>Eukaryota</taxon>
        <taxon>Fungi</taxon>
        <taxon>Dikarya</taxon>
        <taxon>Ascomycota</taxon>
        <taxon>Pezizomycotina</taxon>
        <taxon>Dothideomycetes</taxon>
        <taxon>Dothideomycetes incertae sedis</taxon>
        <taxon>Botryosphaeriales</taxon>
        <taxon>Botryosphaeriaceae</taxon>
        <taxon>Lasiodiplodia</taxon>
    </lineage>
</organism>
<feature type="compositionally biased region" description="Polar residues" evidence="13">
    <location>
        <begin position="478"/>
        <end position="493"/>
    </location>
</feature>
<feature type="binding site" evidence="12">
    <location>
        <position position="159"/>
    </location>
    <ligand>
        <name>ATP</name>
        <dbReference type="ChEBI" id="CHEBI:30616"/>
    </ligand>
</feature>
<dbReference type="PROSITE" id="PS00108">
    <property type="entry name" value="PROTEIN_KINASE_ST"/>
    <property type="match status" value="1"/>
</dbReference>
<keyword evidence="17" id="KW-1185">Reference proteome</keyword>
<comment type="catalytic activity">
    <reaction evidence="11">
        <text>L-seryl-[protein] + ATP = O-phospho-L-seryl-[protein] + ADP + H(+)</text>
        <dbReference type="Rhea" id="RHEA:17989"/>
        <dbReference type="Rhea" id="RHEA-COMP:9863"/>
        <dbReference type="Rhea" id="RHEA-COMP:11604"/>
        <dbReference type="ChEBI" id="CHEBI:15378"/>
        <dbReference type="ChEBI" id="CHEBI:29999"/>
        <dbReference type="ChEBI" id="CHEBI:30616"/>
        <dbReference type="ChEBI" id="CHEBI:83421"/>
        <dbReference type="ChEBI" id="CHEBI:456216"/>
        <dbReference type="EC" id="2.7.11.1"/>
    </reaction>
</comment>
<keyword evidence="3" id="KW-0723">Serine/threonine-protein kinase</keyword>
<feature type="region of interest" description="Disordered" evidence="13">
    <location>
        <begin position="477"/>
        <end position="502"/>
    </location>
</feature>
<keyword evidence="7 12" id="KW-0067">ATP-binding</keyword>
<dbReference type="Pfam" id="PF00620">
    <property type="entry name" value="RhoGAP"/>
    <property type="match status" value="1"/>
</dbReference>
<dbReference type="PANTHER" id="PTHR24348:SF22">
    <property type="entry name" value="NON-SPECIFIC SERINE_THREONINE PROTEIN KINASE"/>
    <property type="match status" value="1"/>
</dbReference>
<evidence type="ECO:0000256" key="2">
    <source>
        <dbReference type="ARBA" id="ARBA00012513"/>
    </source>
</evidence>
<dbReference type="GO" id="GO:0034045">
    <property type="term" value="C:phagophore assembly site membrane"/>
    <property type="evidence" value="ECO:0007669"/>
    <property type="project" value="UniProtKB-SubCell"/>
</dbReference>
<dbReference type="PROSITE" id="PS50011">
    <property type="entry name" value="PROTEIN_KINASE_DOM"/>
    <property type="match status" value="1"/>
</dbReference>
<comment type="caution">
    <text evidence="16">The sequence shown here is derived from an EMBL/GenBank/DDBJ whole genome shotgun (WGS) entry which is preliminary data.</text>
</comment>
<sequence length="750" mass="84776">MPQNSSERLAAYFPAAPIGSLAPPRRYTDTDIEEIAALLEDHEKQWSSVPRTYIVLRTIGHLDLLNKLIQLGFTDHCFPVKASVLPPRLQPSVRNAIVQAQSIIITKSLDLEKGEYGKHWHFAKGEPQPFKVIGLLGAGGYSHVHRIRSTISFKEYALKRVRRRRAFGNNSKESVRQFTAEMKLLKSLSHRHMVEYVGSYTDPSNLGILMAPVADKNLAEYLETVSDQPENLRKNELVTLRSFFGCLASALQYLHDRSICHGDIKPENVLVDGGNVLFTDFGFSKENTGSTTSGITNTTPRYAPLEVLSGDPRNASADVWSLGCLFLEMVLVLKEKDVSFLKAYFLRNGSKEPYASRNPEAVEKLLRELRFLGNGFDNILLDLMTDMLREDHVDRAEIKNRADNANSMLEIPGNLDRPTEEFQPAEMNVSSMRLLLEREALAVFGVATAVNLKQQSYKAVGQQGKFIQQEDFGKQDVDQQNNLNPPDSVGQQHQAERQDELEQQKEMYQQYKQDQQDGIFGASLEDTLKHAGVAVGIFDESDEAYVFGSVPLVVAQCGVFLKEKARDVKEIFTMNSDEMVNSDLCLEFNASPQYGKDIDWSKYTAQDAANMLIYYLEWLPEPVVPPQLYNRFTQLVRDEDFVASFAAGKALPNAEFWIKHYQQLIQELSLANARLLLYLLDVLAVFTSDSGINRMNFERLAKLFTGSLLKGLNHEFNDSKSYLVLVFLIVNSNRFLLSGFVESNWRYKGD</sequence>
<evidence type="ECO:0000256" key="4">
    <source>
        <dbReference type="ARBA" id="ARBA00022679"/>
    </source>
</evidence>
<dbReference type="Gene3D" id="1.10.555.10">
    <property type="entry name" value="Rho GTPase activation protein"/>
    <property type="match status" value="1"/>
</dbReference>
<dbReference type="Gene3D" id="3.30.200.20">
    <property type="entry name" value="Phosphorylase Kinase, domain 1"/>
    <property type="match status" value="1"/>
</dbReference>
<protein>
    <recommendedName>
        <fullName evidence="2">non-specific serine/threonine protein kinase</fullName>
        <ecNumber evidence="2">2.7.11.1</ecNumber>
    </recommendedName>
    <alternativeName>
        <fullName evidence="9">Autophagy-related protein 1</fullName>
    </alternativeName>
</protein>
<evidence type="ECO:0000259" key="15">
    <source>
        <dbReference type="PROSITE" id="PS50238"/>
    </source>
</evidence>
<comment type="subcellular location">
    <subcellularLocation>
        <location evidence="1">Preautophagosomal structure membrane</location>
        <topology evidence="1">Peripheral membrane protein</topology>
    </subcellularLocation>
</comment>
<accession>A0A5N5DD42</accession>
<dbReference type="GO" id="GO:0005829">
    <property type="term" value="C:cytosol"/>
    <property type="evidence" value="ECO:0007669"/>
    <property type="project" value="TreeGrafter"/>
</dbReference>
<feature type="domain" description="Protein kinase" evidence="14">
    <location>
        <begin position="130"/>
        <end position="409"/>
    </location>
</feature>
<dbReference type="InterPro" id="IPR017441">
    <property type="entry name" value="Protein_kinase_ATP_BS"/>
</dbReference>
<proteinExistence type="predicted"/>
<evidence type="ECO:0000256" key="6">
    <source>
        <dbReference type="ARBA" id="ARBA00022777"/>
    </source>
</evidence>
<dbReference type="OrthoDB" id="4062651at2759"/>
<evidence type="ECO:0000256" key="9">
    <source>
        <dbReference type="ARBA" id="ARBA00030237"/>
    </source>
</evidence>
<dbReference type="InterPro" id="IPR000719">
    <property type="entry name" value="Prot_kinase_dom"/>
</dbReference>